<dbReference type="Proteomes" id="UP000288216">
    <property type="component" value="Unassembled WGS sequence"/>
</dbReference>
<dbReference type="InterPro" id="IPR036179">
    <property type="entry name" value="Ig-like_dom_sf"/>
</dbReference>
<feature type="signal peptide" evidence="2">
    <location>
        <begin position="1"/>
        <end position="18"/>
    </location>
</feature>
<dbReference type="Gene3D" id="2.60.40.10">
    <property type="entry name" value="Immunoglobulins"/>
    <property type="match status" value="2"/>
</dbReference>
<name>A0A401P9K6_SCYTO</name>
<evidence type="ECO:0000313" key="4">
    <source>
        <dbReference type="EMBL" id="GCB69841.1"/>
    </source>
</evidence>
<dbReference type="Pfam" id="PF07654">
    <property type="entry name" value="C1-set"/>
    <property type="match status" value="1"/>
</dbReference>
<dbReference type="InterPro" id="IPR050380">
    <property type="entry name" value="Immune_Resp_Modulators"/>
</dbReference>
<organism evidence="4 5">
    <name type="scientific">Scyliorhinus torazame</name>
    <name type="common">Cloudy catshark</name>
    <name type="synonym">Catulus torazame</name>
    <dbReference type="NCBI Taxonomy" id="75743"/>
    <lineage>
        <taxon>Eukaryota</taxon>
        <taxon>Metazoa</taxon>
        <taxon>Chordata</taxon>
        <taxon>Craniata</taxon>
        <taxon>Vertebrata</taxon>
        <taxon>Chondrichthyes</taxon>
        <taxon>Elasmobranchii</taxon>
        <taxon>Galeomorphii</taxon>
        <taxon>Galeoidea</taxon>
        <taxon>Carcharhiniformes</taxon>
        <taxon>Scyliorhinidae</taxon>
        <taxon>Scyliorhinus</taxon>
    </lineage>
</organism>
<feature type="domain" description="Ig-like" evidence="3">
    <location>
        <begin position="112"/>
        <end position="208"/>
    </location>
</feature>
<dbReference type="InterPro" id="IPR013783">
    <property type="entry name" value="Ig-like_fold"/>
</dbReference>
<dbReference type="InterPro" id="IPR007110">
    <property type="entry name" value="Ig-like_dom"/>
</dbReference>
<keyword evidence="1" id="KW-0325">Glycoprotein</keyword>
<dbReference type="PROSITE" id="PS50835">
    <property type="entry name" value="IG_LIKE"/>
    <property type="match status" value="1"/>
</dbReference>
<dbReference type="InterPro" id="IPR003597">
    <property type="entry name" value="Ig_C1-set"/>
</dbReference>
<comment type="caution">
    <text evidence="4">The sequence shown here is derived from an EMBL/GenBank/DDBJ whole genome shotgun (WGS) entry which is preliminary data.</text>
</comment>
<reference evidence="4 5" key="1">
    <citation type="journal article" date="2018" name="Nat. Ecol. Evol.">
        <title>Shark genomes provide insights into elasmobranch evolution and the origin of vertebrates.</title>
        <authorList>
            <person name="Hara Y"/>
            <person name="Yamaguchi K"/>
            <person name="Onimaru K"/>
            <person name="Kadota M"/>
            <person name="Koyanagi M"/>
            <person name="Keeley SD"/>
            <person name="Tatsumi K"/>
            <person name="Tanaka K"/>
            <person name="Motone F"/>
            <person name="Kageyama Y"/>
            <person name="Nozu R"/>
            <person name="Adachi N"/>
            <person name="Nishimura O"/>
            <person name="Nakagawa R"/>
            <person name="Tanegashima C"/>
            <person name="Kiyatake I"/>
            <person name="Matsumoto R"/>
            <person name="Murakumo K"/>
            <person name="Nishida K"/>
            <person name="Terakita A"/>
            <person name="Kuratani S"/>
            <person name="Sato K"/>
            <person name="Hyodo S Kuraku.S."/>
        </authorList>
    </citation>
    <scope>NUCLEOTIDE SEQUENCE [LARGE SCALE GENOMIC DNA]</scope>
</reference>
<evidence type="ECO:0000256" key="2">
    <source>
        <dbReference type="SAM" id="SignalP"/>
    </source>
</evidence>
<evidence type="ECO:0000313" key="5">
    <source>
        <dbReference type="Proteomes" id="UP000288216"/>
    </source>
</evidence>
<protein>
    <recommendedName>
        <fullName evidence="3">Ig-like domain-containing protein</fullName>
    </recommendedName>
</protein>
<dbReference type="PANTHER" id="PTHR23411">
    <property type="entry name" value="TAPASIN"/>
    <property type="match status" value="1"/>
</dbReference>
<proteinExistence type="predicted"/>
<dbReference type="OrthoDB" id="9049585at2759"/>
<accession>A0A401P9K6</accession>
<evidence type="ECO:0000256" key="1">
    <source>
        <dbReference type="ARBA" id="ARBA00023180"/>
    </source>
</evidence>
<feature type="chain" id="PRO_5019211544" description="Ig-like domain-containing protein" evidence="2">
    <location>
        <begin position="19"/>
        <end position="208"/>
    </location>
</feature>
<dbReference type="SMART" id="SM00407">
    <property type="entry name" value="IGc1"/>
    <property type="match status" value="1"/>
</dbReference>
<dbReference type="STRING" id="75743.A0A401P9K6"/>
<evidence type="ECO:0000259" key="3">
    <source>
        <dbReference type="PROSITE" id="PS50835"/>
    </source>
</evidence>
<dbReference type="AlphaFoldDB" id="A0A401P9K6"/>
<dbReference type="SUPFAM" id="SSF48726">
    <property type="entry name" value="Immunoglobulin"/>
    <property type="match status" value="1"/>
</dbReference>
<keyword evidence="5" id="KW-1185">Reference proteome</keyword>
<keyword evidence="2" id="KW-0732">Signal</keyword>
<dbReference type="EMBL" id="BFAA01006051">
    <property type="protein sequence ID" value="GCB69841.1"/>
    <property type="molecule type" value="Genomic_DNA"/>
</dbReference>
<sequence>MAPVVLALLSLVVGLAYTSEQISLIQPDSVSTRENRYPKLFTGLEDEKTNVGHLTIANVETEDAARMNSCFDKPPSAQLHSSDGFYTAPYHSGRYFGSGTRLNVLGRQPANPTVSLLPPAKEQIAVANQATQLCLVNNFYPESVQLVWSVDGNVRETGIQTSSTLLDSDQTYTHLNEASGPTSRMLASESNHCEFKPSATFECKFTAH</sequence>
<gene>
    <name evidence="4" type="ORF">scyTo_0012499</name>
</gene>